<organism evidence="2 3">
    <name type="scientific">Fulvivirga lutea</name>
    <dbReference type="NCBI Taxonomy" id="2810512"/>
    <lineage>
        <taxon>Bacteria</taxon>
        <taxon>Pseudomonadati</taxon>
        <taxon>Bacteroidota</taxon>
        <taxon>Cytophagia</taxon>
        <taxon>Cytophagales</taxon>
        <taxon>Fulvivirgaceae</taxon>
        <taxon>Fulvivirga</taxon>
    </lineage>
</organism>
<feature type="domain" description="DUF4062" evidence="1">
    <location>
        <begin position="186"/>
        <end position="260"/>
    </location>
</feature>
<evidence type="ECO:0000313" key="3">
    <source>
        <dbReference type="Proteomes" id="UP000662783"/>
    </source>
</evidence>
<dbReference type="KEGG" id="fuv:JR347_11655"/>
<dbReference type="AlphaFoldDB" id="A0A974ZZI9"/>
<dbReference type="EMBL" id="CP070608">
    <property type="protein sequence ID" value="QSE96264.1"/>
    <property type="molecule type" value="Genomic_DNA"/>
</dbReference>
<dbReference type="RefSeq" id="WP_205720781.1">
    <property type="nucleotide sequence ID" value="NZ_CP070608.1"/>
</dbReference>
<reference evidence="2" key="1">
    <citation type="submission" date="2021-02" db="EMBL/GenBank/DDBJ databases">
        <title>Fulvivirga sp. S481 isolated from sea water.</title>
        <authorList>
            <person name="Bae S.S."/>
            <person name="Baek K."/>
        </authorList>
    </citation>
    <scope>NUCLEOTIDE SEQUENCE</scope>
    <source>
        <strain evidence="2">S481</strain>
    </source>
</reference>
<dbReference type="Proteomes" id="UP000662783">
    <property type="component" value="Chromosome"/>
</dbReference>
<keyword evidence="3" id="KW-1185">Reference proteome</keyword>
<protein>
    <submittedName>
        <fullName evidence="2">DUF4062 domain-containing protein</fullName>
    </submittedName>
</protein>
<name>A0A974ZZI9_9BACT</name>
<dbReference type="Pfam" id="PF13271">
    <property type="entry name" value="DUF4062"/>
    <property type="match status" value="1"/>
</dbReference>
<proteinExistence type="predicted"/>
<dbReference type="InterPro" id="IPR025139">
    <property type="entry name" value="DUF4062"/>
</dbReference>
<accession>A0A974ZZI9</accession>
<sequence length="483" mass="54638">MAFDIDVLIIYANDDNQQSDSDLGWVNNFKKFLELMLVQVLGKKPNIMLKSEHDSITGANLKKVATLVPILSPAFIESGESLDTLESFFKAVGKAEVDRVFKVTKKPVSLEEQPAKLKGLLGYDLFDIDSETGEIDDFVDFFSPEAERSFWMKMVDLAYDIHESLIVLNELDRASEVKHLFERRSIYLAETGYDLSIQRNIIKRELQRHGYKVMPDHTLPQEVEELKKVVSKELEECSLSIHLIGSSYGDIPSGSDKSVVDIQNQIAAERSASLKDKSKFSRLIWISNQLNHASEKQLAFIENVKRDLSSSEGTEILQTALEDFKNIIREELIEVGIDKRMGKAVSPEKNGKPSVYVLHDKIDEKEVEPLKKEIEKAGYTVLAPSFKGELLELRQDHINNLRSFDAAVIYQGKVNNQWVRMKLLDLLKAPGFGRRKPIKGKAIVSSREDKLDISAYKNYNVTLIDGNGNNSIEGLKGFLEELN</sequence>
<gene>
    <name evidence="2" type="ORF">JR347_11655</name>
</gene>
<evidence type="ECO:0000259" key="1">
    <source>
        <dbReference type="Pfam" id="PF13271"/>
    </source>
</evidence>
<evidence type="ECO:0000313" key="2">
    <source>
        <dbReference type="EMBL" id="QSE96264.1"/>
    </source>
</evidence>